<gene>
    <name evidence="2" type="ORF">SAY86_013293</name>
</gene>
<feature type="domain" description="B30.2/SPRY" evidence="1">
    <location>
        <begin position="193"/>
        <end position="394"/>
    </location>
</feature>
<dbReference type="InterPro" id="IPR013320">
    <property type="entry name" value="ConA-like_dom_sf"/>
</dbReference>
<dbReference type="InterPro" id="IPR043136">
    <property type="entry name" value="B30.2/SPRY_sf"/>
</dbReference>
<dbReference type="Gene3D" id="2.60.120.920">
    <property type="match status" value="1"/>
</dbReference>
<dbReference type="EMBL" id="JAXQNO010000007">
    <property type="protein sequence ID" value="KAK4795299.1"/>
    <property type="molecule type" value="Genomic_DNA"/>
</dbReference>
<dbReference type="PROSITE" id="PS50188">
    <property type="entry name" value="B302_SPRY"/>
    <property type="match status" value="1"/>
</dbReference>
<dbReference type="InterPro" id="IPR003877">
    <property type="entry name" value="SPRY_dom"/>
</dbReference>
<dbReference type="InterPro" id="IPR001870">
    <property type="entry name" value="B30.2/SPRY"/>
</dbReference>
<evidence type="ECO:0000313" key="2">
    <source>
        <dbReference type="EMBL" id="KAK4795299.1"/>
    </source>
</evidence>
<sequence length="486" mass="53126">MLRWILLALALLFVLVLAAALALCIFRLWCWMNRRRVGQIAVADGAGADHNRTLRDGMVKLQQASVHRSGNEDAALRPWFYDFRGSRDGGMRPVTPLFSWSSHPSLVTEAVENGWPGFAFTTHAQAQPPPLSGLLGLCGAVDAAGGGAEPEISWEVCQGSADFLQKIRLNQGFKRVNSASITSSHHRRRHHHPFSALSVIKTSLPLPGPPLGNSSFPQEAYFEITILGSLDHVQSIGRGDEGGERIKLMHESSNLRSNSDSLAHINKLEELKLNVRDGKTDAVAASIGLTVGGAFPMKLPGSYPGSIGFNSTGSLYLDGIKLAFESEKAEWGTSWNKVIGCGFDPSQKKVFFTVGSELIHVVHCKQEEFGSPLYPILAANSDITVLVNFGQCPFEFAPANAQRTSNPCFIGPVVSSATALGYEDSRELFSMGRINSQWLNRFLSRGSHNHNNNHRGVEFDEESEADLFEIVLDRSSTRSMNSTVHQ</sequence>
<organism evidence="2 3">
    <name type="scientific">Trapa natans</name>
    <name type="common">Water chestnut</name>
    <dbReference type="NCBI Taxonomy" id="22666"/>
    <lineage>
        <taxon>Eukaryota</taxon>
        <taxon>Viridiplantae</taxon>
        <taxon>Streptophyta</taxon>
        <taxon>Embryophyta</taxon>
        <taxon>Tracheophyta</taxon>
        <taxon>Spermatophyta</taxon>
        <taxon>Magnoliopsida</taxon>
        <taxon>eudicotyledons</taxon>
        <taxon>Gunneridae</taxon>
        <taxon>Pentapetalae</taxon>
        <taxon>rosids</taxon>
        <taxon>malvids</taxon>
        <taxon>Myrtales</taxon>
        <taxon>Lythraceae</taxon>
        <taxon>Trapa</taxon>
    </lineage>
</organism>
<accession>A0AAN7M122</accession>
<protein>
    <recommendedName>
        <fullName evidence="1">B30.2/SPRY domain-containing protein</fullName>
    </recommendedName>
</protein>
<comment type="caution">
    <text evidence="2">The sequence shown here is derived from an EMBL/GenBank/DDBJ whole genome shotgun (WGS) entry which is preliminary data.</text>
</comment>
<dbReference type="SUPFAM" id="SSF49899">
    <property type="entry name" value="Concanavalin A-like lectins/glucanases"/>
    <property type="match status" value="1"/>
</dbReference>
<keyword evidence="3" id="KW-1185">Reference proteome</keyword>
<dbReference type="AlphaFoldDB" id="A0AAN7M122"/>
<evidence type="ECO:0000259" key="1">
    <source>
        <dbReference type="PROSITE" id="PS50188"/>
    </source>
</evidence>
<dbReference type="Pfam" id="PF00622">
    <property type="entry name" value="SPRY"/>
    <property type="match status" value="1"/>
</dbReference>
<proteinExistence type="predicted"/>
<dbReference type="PANTHER" id="PTHR44991:SF1">
    <property type="entry name" value="IMMUNOGLOBULIN SUPERFAMILY MEMBER 5"/>
    <property type="match status" value="1"/>
</dbReference>
<dbReference type="Proteomes" id="UP001346149">
    <property type="component" value="Unassembled WGS sequence"/>
</dbReference>
<name>A0AAN7M122_TRANT</name>
<evidence type="ECO:0000313" key="3">
    <source>
        <dbReference type="Proteomes" id="UP001346149"/>
    </source>
</evidence>
<dbReference type="SMART" id="SM00449">
    <property type="entry name" value="SPRY"/>
    <property type="match status" value="1"/>
</dbReference>
<reference evidence="2 3" key="1">
    <citation type="journal article" date="2023" name="Hortic Res">
        <title>Pangenome of water caltrop reveals structural variations and asymmetric subgenome divergence after allopolyploidization.</title>
        <authorList>
            <person name="Zhang X."/>
            <person name="Chen Y."/>
            <person name="Wang L."/>
            <person name="Yuan Y."/>
            <person name="Fang M."/>
            <person name="Shi L."/>
            <person name="Lu R."/>
            <person name="Comes H.P."/>
            <person name="Ma Y."/>
            <person name="Chen Y."/>
            <person name="Huang G."/>
            <person name="Zhou Y."/>
            <person name="Zheng Z."/>
            <person name="Qiu Y."/>
        </authorList>
    </citation>
    <scope>NUCLEOTIDE SEQUENCE [LARGE SCALE GENOMIC DNA]</scope>
    <source>
        <strain evidence="2">F231</strain>
    </source>
</reference>
<dbReference type="PANTHER" id="PTHR44991">
    <property type="entry name" value="IMMUNOGLOBULIN SUPERFAMILY MEMBER 5"/>
    <property type="match status" value="1"/>
</dbReference>